<feature type="transmembrane region" description="Helical" evidence="2">
    <location>
        <begin position="48"/>
        <end position="68"/>
    </location>
</feature>
<reference evidence="4" key="1">
    <citation type="journal article" date="2020" name="Stud. Mycol.">
        <title>101 Dothideomycetes genomes: a test case for predicting lifestyles and emergence of pathogens.</title>
        <authorList>
            <person name="Haridas S."/>
            <person name="Albert R."/>
            <person name="Binder M."/>
            <person name="Bloem J."/>
            <person name="Labutti K."/>
            <person name="Salamov A."/>
            <person name="Andreopoulos B."/>
            <person name="Baker S."/>
            <person name="Barry K."/>
            <person name="Bills G."/>
            <person name="Bluhm B."/>
            <person name="Cannon C."/>
            <person name="Castanera R."/>
            <person name="Culley D."/>
            <person name="Daum C."/>
            <person name="Ezra D."/>
            <person name="Gonzalez J."/>
            <person name="Henrissat B."/>
            <person name="Kuo A."/>
            <person name="Liang C."/>
            <person name="Lipzen A."/>
            <person name="Lutzoni F."/>
            <person name="Magnuson J."/>
            <person name="Mondo S."/>
            <person name="Nolan M."/>
            <person name="Ohm R."/>
            <person name="Pangilinan J."/>
            <person name="Park H.-J."/>
            <person name="Ramirez L."/>
            <person name="Alfaro M."/>
            <person name="Sun H."/>
            <person name="Tritt A."/>
            <person name="Yoshinaga Y."/>
            <person name="Zwiers L.-H."/>
            <person name="Turgeon B."/>
            <person name="Goodwin S."/>
            <person name="Spatafora J."/>
            <person name="Crous P."/>
            <person name="Grigoriev I."/>
        </authorList>
    </citation>
    <scope>NUCLEOTIDE SEQUENCE</scope>
    <source>
        <strain evidence="4">CBS 207.26</strain>
    </source>
</reference>
<evidence type="ECO:0000313" key="4">
    <source>
        <dbReference type="EMBL" id="KAF2180385.1"/>
    </source>
</evidence>
<dbReference type="Proteomes" id="UP000800200">
    <property type="component" value="Unassembled WGS sequence"/>
</dbReference>
<feature type="domain" description="HPP transmembrane region" evidence="3">
    <location>
        <begin position="42"/>
        <end position="210"/>
    </location>
</feature>
<evidence type="ECO:0000256" key="2">
    <source>
        <dbReference type="SAM" id="Phobius"/>
    </source>
</evidence>
<proteinExistence type="predicted"/>
<evidence type="ECO:0000256" key="1">
    <source>
        <dbReference type="SAM" id="MobiDB-lite"/>
    </source>
</evidence>
<feature type="transmembrane region" description="Helical" evidence="2">
    <location>
        <begin position="107"/>
        <end position="126"/>
    </location>
</feature>
<dbReference type="InterPro" id="IPR007065">
    <property type="entry name" value="HPP"/>
</dbReference>
<keyword evidence="5" id="KW-1185">Reference proteome</keyword>
<evidence type="ECO:0000259" key="3">
    <source>
        <dbReference type="Pfam" id="PF04982"/>
    </source>
</evidence>
<evidence type="ECO:0000313" key="5">
    <source>
        <dbReference type="Proteomes" id="UP000800200"/>
    </source>
</evidence>
<dbReference type="Pfam" id="PF04982">
    <property type="entry name" value="TM_HPP"/>
    <property type="match status" value="1"/>
</dbReference>
<feature type="region of interest" description="Disordered" evidence="1">
    <location>
        <begin position="220"/>
        <end position="261"/>
    </location>
</feature>
<dbReference type="InterPro" id="IPR058581">
    <property type="entry name" value="TM_HPP"/>
</dbReference>
<keyword evidence="2" id="KW-1133">Transmembrane helix</keyword>
<dbReference type="OrthoDB" id="2016548at2759"/>
<dbReference type="PANTHER" id="PTHR33741:SF5">
    <property type="entry name" value="TRANSMEMBRANE PROTEIN DDB_G0269096-RELATED"/>
    <property type="match status" value="1"/>
</dbReference>
<feature type="transmembrane region" description="Helical" evidence="2">
    <location>
        <begin position="138"/>
        <end position="157"/>
    </location>
</feature>
<keyword evidence="2" id="KW-0472">Membrane</keyword>
<keyword evidence="2" id="KW-0812">Transmembrane</keyword>
<name>A0A6A6DMU1_9PEZI</name>
<dbReference type="EMBL" id="ML994658">
    <property type="protein sequence ID" value="KAF2180385.1"/>
    <property type="molecule type" value="Genomic_DNA"/>
</dbReference>
<dbReference type="PANTHER" id="PTHR33741">
    <property type="entry name" value="TRANSMEMBRANE PROTEIN DDB_G0269096-RELATED"/>
    <property type="match status" value="1"/>
</dbReference>
<protein>
    <submittedName>
        <fullName evidence="4">HPP-domain-containing protein</fullName>
    </submittedName>
</protein>
<accession>A0A6A6DMU1</accession>
<feature type="transmembrane region" description="Helical" evidence="2">
    <location>
        <begin position="183"/>
        <end position="202"/>
    </location>
</feature>
<gene>
    <name evidence="4" type="ORF">K469DRAFT_672830</name>
</gene>
<sequence>MAFRAVESRLNVAAERRIQKTIALLPQWLSRFLGHRTAKPSPPPSYTVYLWGFVGSLCGLAIIQAVFGHSEYFTSRNAPPIVASFGASAILCYGAIDVPLAQPRSLIFGHFFSALTGVILAIIFDLHLDDDRDGVPRLQWLAASLATAVALVVMHFTRTTHPPAGATALLPCVDPGIWAMKWYILPVVLLSSVLVLVSALLVNNVQRQYPKFWIAPLPPPQPAPPPQVQGSSPPSSVLIAQPLPKSDSAGDLENGPQTQTQ</sequence>
<feature type="compositionally biased region" description="Low complexity" evidence="1">
    <location>
        <begin position="228"/>
        <end position="238"/>
    </location>
</feature>
<dbReference type="AlphaFoldDB" id="A0A6A6DMU1"/>
<organism evidence="4 5">
    <name type="scientific">Zopfia rhizophila CBS 207.26</name>
    <dbReference type="NCBI Taxonomy" id="1314779"/>
    <lineage>
        <taxon>Eukaryota</taxon>
        <taxon>Fungi</taxon>
        <taxon>Dikarya</taxon>
        <taxon>Ascomycota</taxon>
        <taxon>Pezizomycotina</taxon>
        <taxon>Dothideomycetes</taxon>
        <taxon>Dothideomycetes incertae sedis</taxon>
        <taxon>Zopfiaceae</taxon>
        <taxon>Zopfia</taxon>
    </lineage>
</organism>